<dbReference type="PANTHER" id="PTHR46056">
    <property type="entry name" value="LONG-CHAIN-ALCOHOL OXIDASE"/>
    <property type="match status" value="1"/>
</dbReference>
<dbReference type="GO" id="GO:0016614">
    <property type="term" value="F:oxidoreductase activity, acting on CH-OH group of donors"/>
    <property type="evidence" value="ECO:0007669"/>
    <property type="project" value="InterPro"/>
</dbReference>
<accession>A0A2A5WW33</accession>
<feature type="domain" description="Glucose-methanol-choline oxidoreductase N-terminal" evidence="5">
    <location>
        <begin position="197"/>
        <end position="308"/>
    </location>
</feature>
<dbReference type="Pfam" id="PF00732">
    <property type="entry name" value="GMC_oxred_N"/>
    <property type="match status" value="1"/>
</dbReference>
<dbReference type="InterPro" id="IPR007867">
    <property type="entry name" value="GMC_OxRtase_C"/>
</dbReference>
<dbReference type="SUPFAM" id="SSF54373">
    <property type="entry name" value="FAD-linked reductases, C-terminal domain"/>
    <property type="match status" value="1"/>
</dbReference>
<evidence type="ECO:0000256" key="1">
    <source>
        <dbReference type="ARBA" id="ARBA00010790"/>
    </source>
</evidence>
<feature type="domain" description="Glucose-methanol-choline oxidoreductase C-terminal" evidence="6">
    <location>
        <begin position="399"/>
        <end position="517"/>
    </location>
</feature>
<dbReference type="AlphaFoldDB" id="A0A2A5WW33"/>
<comment type="caution">
    <text evidence="7">The sequence shown here is derived from an EMBL/GenBank/DDBJ whole genome shotgun (WGS) entry which is preliminary data.</text>
</comment>
<organism evidence="7 8">
    <name type="scientific">OM182 bacterium MED-G24</name>
    <dbReference type="NCBI Taxonomy" id="1986255"/>
    <lineage>
        <taxon>Bacteria</taxon>
        <taxon>Pseudomonadati</taxon>
        <taxon>Pseudomonadota</taxon>
        <taxon>Gammaproteobacteria</taxon>
        <taxon>OMG group</taxon>
        <taxon>OM182 clade</taxon>
    </lineage>
</organism>
<dbReference type="SUPFAM" id="SSF51905">
    <property type="entry name" value="FAD/NAD(P)-binding domain"/>
    <property type="match status" value="1"/>
</dbReference>
<reference evidence="7 8" key="1">
    <citation type="submission" date="2017-08" db="EMBL/GenBank/DDBJ databases">
        <title>Fine stratification of microbial communities through a metagenomic profile of the photic zone.</title>
        <authorList>
            <person name="Haro-Moreno J.M."/>
            <person name="Lopez-Perez M."/>
            <person name="De La Torre J."/>
            <person name="Picazo A."/>
            <person name="Camacho A."/>
            <person name="Rodriguez-Valera F."/>
        </authorList>
    </citation>
    <scope>NUCLEOTIDE SEQUENCE [LARGE SCALE GENOMIC DNA]</scope>
    <source>
        <strain evidence="7">MED-G24</strain>
    </source>
</reference>
<sequence>MAEDSVDVLIIGAGASGAAVAYGLAETRMHIVCLEQGDWMKQSEYPTNFMDWEARAAGPFGNSPNHRGRTTDYPINEDGSPIKVANFNGVGGGTILYAGHFPRFHPSDFRVKTLDGVADDWPIDYDTLAPFYDESDRITGVSGLEGDPAYPPKPSLMPPLPLGRSGTLMANGFNAKGWHWWPSDSAIATEPYEGRDQCINLGACTTGCAQGAKASTDITFWPHAMRAGVELRTRCRVREVTVDDDGMASGAIYYDENGNEQTIKASVVIMACNGVGTPRILLNSTSSRFPNGLSNSSGLVGKNLMFHPYAHIFGVFPDEVDGPRGPHDCIWSQEFYETDTDRGFVRGFTFEGARGHAPVSIAVNGMLSGDVPWGAGHHEVYRQRANHICGMVAICEDLPEAHNTVTLDPHLKDPDGIPAPKLTYTLSDNSTRMLEFSIDRAREVLEAAGATSVQSGYPIVGGGWHLMGTARMGTDPDQSVVNEWGRSHDVKNLFIVDGSVFVTSAGVNPTRTIQALALYVADTMKQRLANLFD</sequence>
<dbReference type="EMBL" id="NTKD01000012">
    <property type="protein sequence ID" value="PDH40414.1"/>
    <property type="molecule type" value="Genomic_DNA"/>
</dbReference>
<dbReference type="Gene3D" id="3.50.50.60">
    <property type="entry name" value="FAD/NAD(P)-binding domain"/>
    <property type="match status" value="2"/>
</dbReference>
<evidence type="ECO:0000259" key="6">
    <source>
        <dbReference type="Pfam" id="PF05199"/>
    </source>
</evidence>
<name>A0A2A5WW33_9GAMM</name>
<keyword evidence="3" id="KW-0274">FAD</keyword>
<comment type="similarity">
    <text evidence="1">Belongs to the GMC oxidoreductase family.</text>
</comment>
<dbReference type="Pfam" id="PF05199">
    <property type="entry name" value="GMC_oxred_C"/>
    <property type="match status" value="1"/>
</dbReference>
<keyword evidence="2" id="KW-0285">Flavoprotein</keyword>
<evidence type="ECO:0000313" key="8">
    <source>
        <dbReference type="Proteomes" id="UP000219327"/>
    </source>
</evidence>
<evidence type="ECO:0000256" key="4">
    <source>
        <dbReference type="ARBA" id="ARBA00023002"/>
    </source>
</evidence>
<gene>
    <name evidence="7" type="ORF">CNE99_03695</name>
</gene>
<evidence type="ECO:0000313" key="7">
    <source>
        <dbReference type="EMBL" id="PDH40414.1"/>
    </source>
</evidence>
<evidence type="ECO:0000256" key="3">
    <source>
        <dbReference type="ARBA" id="ARBA00022827"/>
    </source>
</evidence>
<dbReference type="InterPro" id="IPR000172">
    <property type="entry name" value="GMC_OxRdtase_N"/>
</dbReference>
<evidence type="ECO:0000256" key="2">
    <source>
        <dbReference type="ARBA" id="ARBA00022630"/>
    </source>
</evidence>
<dbReference type="GO" id="GO:0050660">
    <property type="term" value="F:flavin adenine dinucleotide binding"/>
    <property type="evidence" value="ECO:0007669"/>
    <property type="project" value="InterPro"/>
</dbReference>
<dbReference type="InterPro" id="IPR036188">
    <property type="entry name" value="FAD/NAD-bd_sf"/>
</dbReference>
<dbReference type="PANTHER" id="PTHR46056:SF12">
    <property type="entry name" value="LONG-CHAIN-ALCOHOL OXIDASE"/>
    <property type="match status" value="1"/>
</dbReference>
<protein>
    <submittedName>
        <fullName evidence="7">Choline dehydrogenase</fullName>
    </submittedName>
</protein>
<dbReference type="Proteomes" id="UP000219327">
    <property type="component" value="Unassembled WGS sequence"/>
</dbReference>
<proteinExistence type="inferred from homology"/>
<evidence type="ECO:0000259" key="5">
    <source>
        <dbReference type="Pfam" id="PF00732"/>
    </source>
</evidence>
<keyword evidence="4" id="KW-0560">Oxidoreductase</keyword>